<evidence type="ECO:0000256" key="4">
    <source>
        <dbReference type="SAM" id="MobiDB-lite"/>
    </source>
</evidence>
<dbReference type="InterPro" id="IPR000504">
    <property type="entry name" value="RRM_dom"/>
</dbReference>
<keyword evidence="7" id="KW-1185">Reference proteome</keyword>
<comment type="caution">
    <text evidence="6">The sequence shown here is derived from an EMBL/GenBank/DDBJ whole genome shotgun (WGS) entry which is preliminary data.</text>
</comment>
<dbReference type="SMART" id="SM00360">
    <property type="entry name" value="RRM"/>
    <property type="match status" value="2"/>
</dbReference>
<evidence type="ECO:0000256" key="3">
    <source>
        <dbReference type="PROSITE-ProRule" id="PRU00176"/>
    </source>
</evidence>
<feature type="region of interest" description="Disordered" evidence="4">
    <location>
        <begin position="1"/>
        <end position="32"/>
    </location>
</feature>
<feature type="region of interest" description="Disordered" evidence="4">
    <location>
        <begin position="332"/>
        <end position="370"/>
    </location>
</feature>
<feature type="compositionally biased region" description="Polar residues" evidence="4">
    <location>
        <begin position="457"/>
        <end position="468"/>
    </location>
</feature>
<dbReference type="EMBL" id="REGN01002453">
    <property type="protein sequence ID" value="RNA27989.1"/>
    <property type="molecule type" value="Genomic_DNA"/>
</dbReference>
<dbReference type="Pfam" id="PF00076">
    <property type="entry name" value="RRM_1"/>
    <property type="match status" value="1"/>
</dbReference>
<feature type="compositionally biased region" description="Low complexity" evidence="4">
    <location>
        <begin position="13"/>
        <end position="32"/>
    </location>
</feature>
<feature type="compositionally biased region" description="Low complexity" evidence="4">
    <location>
        <begin position="342"/>
        <end position="369"/>
    </location>
</feature>
<dbReference type="PANTHER" id="PTHR24012">
    <property type="entry name" value="RNA BINDING PROTEIN"/>
    <property type="match status" value="1"/>
</dbReference>
<proteinExistence type="predicted"/>
<dbReference type="PROSITE" id="PS50102">
    <property type="entry name" value="RRM"/>
    <property type="match status" value="2"/>
</dbReference>
<feature type="domain" description="RRM" evidence="5">
    <location>
        <begin position="241"/>
        <end position="325"/>
    </location>
</feature>
<protein>
    <submittedName>
        <fullName evidence="6">RNA-binding single-stranded-interacting 3</fullName>
    </submittedName>
</protein>
<dbReference type="GO" id="GO:0003723">
    <property type="term" value="F:RNA binding"/>
    <property type="evidence" value="ECO:0007669"/>
    <property type="project" value="UniProtKB-UniRule"/>
</dbReference>
<dbReference type="InterPro" id="IPR012677">
    <property type="entry name" value="Nucleotide-bd_a/b_plait_sf"/>
</dbReference>
<organism evidence="6 7">
    <name type="scientific">Brachionus plicatilis</name>
    <name type="common">Marine rotifer</name>
    <name type="synonym">Brachionus muelleri</name>
    <dbReference type="NCBI Taxonomy" id="10195"/>
    <lineage>
        <taxon>Eukaryota</taxon>
        <taxon>Metazoa</taxon>
        <taxon>Spiralia</taxon>
        <taxon>Gnathifera</taxon>
        <taxon>Rotifera</taxon>
        <taxon>Eurotatoria</taxon>
        <taxon>Monogononta</taxon>
        <taxon>Pseudotrocha</taxon>
        <taxon>Ploima</taxon>
        <taxon>Brachionidae</taxon>
        <taxon>Brachionus</taxon>
    </lineage>
</organism>
<name>A0A3M7RX22_BRAPC</name>
<feature type="region of interest" description="Disordered" evidence="4">
    <location>
        <begin position="453"/>
        <end position="475"/>
    </location>
</feature>
<dbReference type="SUPFAM" id="SSF54928">
    <property type="entry name" value="RNA-binding domain, RBD"/>
    <property type="match status" value="1"/>
</dbReference>
<accession>A0A3M7RX22</accession>
<sequence>MYSAGQSVCVQEPTTPHVPSTSSTSISSSSASSSSYSLMPSANLLTPPSNGPMPGYKSNSAAAYNHKYFNGQGSGLYESKNQAVFFNTPNTTPNVYVPSLPYYLNNEMESSRMVPGSVSPSGSLSDITETSLNNSKSHFHYSKSDYYVTKREKLIPTSMSKTNLYIRGLAENTTDDDLYEMCKKFGEIKSTKAIIDKQNLKCKGYGFVDFKSLDDAKTALSELKKEQKDVQLAKQREQDPTNLYFANLPSDIDESVLASMLKSRFSANVSSTRIMRERSGASKGVGFARLDCNRLCDDIIQQLNNQPFPDHANQSKLISVKLADSGGIFKSKLKNSSDKENLNNTNNSSQANSYNSNDANNNYSQNNYNIGYPSSPSSYTLQSAHSYSPYMESSYQSAYPIVIENYQSGATIVSHNQPPQSQPLSHPVSSTHPYPQYHPHMHRQPIQPYLHSGVIPHQQSSTPPQFHSQLAPHFYSHHGPQMHPLPYYYYPPQTYVQLKPADAKAKHDSSSQMSHLSQQLNAMSVNSNLKDPAQTQA</sequence>
<feature type="domain" description="RRM" evidence="5">
    <location>
        <begin position="162"/>
        <end position="237"/>
    </location>
</feature>
<evidence type="ECO:0000313" key="7">
    <source>
        <dbReference type="Proteomes" id="UP000276133"/>
    </source>
</evidence>
<dbReference type="Proteomes" id="UP000276133">
    <property type="component" value="Unassembled WGS sequence"/>
</dbReference>
<evidence type="ECO:0000256" key="1">
    <source>
        <dbReference type="ARBA" id="ARBA00022737"/>
    </source>
</evidence>
<evidence type="ECO:0000313" key="6">
    <source>
        <dbReference type="EMBL" id="RNA27989.1"/>
    </source>
</evidence>
<dbReference type="OrthoDB" id="271725at2759"/>
<evidence type="ECO:0000259" key="5">
    <source>
        <dbReference type="PROSITE" id="PS50102"/>
    </source>
</evidence>
<dbReference type="Gene3D" id="3.30.70.330">
    <property type="match status" value="2"/>
</dbReference>
<dbReference type="AlphaFoldDB" id="A0A3M7RX22"/>
<keyword evidence="1" id="KW-0677">Repeat</keyword>
<evidence type="ECO:0000256" key="2">
    <source>
        <dbReference type="ARBA" id="ARBA00022884"/>
    </source>
</evidence>
<dbReference type="InterPro" id="IPR035979">
    <property type="entry name" value="RBD_domain_sf"/>
</dbReference>
<dbReference type="STRING" id="10195.A0A3M7RX22"/>
<keyword evidence="2 3" id="KW-0694">RNA-binding</keyword>
<reference evidence="6 7" key="1">
    <citation type="journal article" date="2018" name="Sci. Rep.">
        <title>Genomic signatures of local adaptation to the degree of environmental predictability in rotifers.</title>
        <authorList>
            <person name="Franch-Gras L."/>
            <person name="Hahn C."/>
            <person name="Garcia-Roger E.M."/>
            <person name="Carmona M.J."/>
            <person name="Serra M."/>
            <person name="Gomez A."/>
        </authorList>
    </citation>
    <scope>NUCLEOTIDE SEQUENCE [LARGE SCALE GENOMIC DNA]</scope>
    <source>
        <strain evidence="6">HYR1</strain>
    </source>
</reference>
<gene>
    <name evidence="6" type="ORF">BpHYR1_031777</name>
</gene>